<protein>
    <submittedName>
        <fullName evidence="3">Cysteine hydrolase family protein</fullName>
    </submittedName>
</protein>
<keyword evidence="4" id="KW-1185">Reference proteome</keyword>
<dbReference type="EMBL" id="JBHTHX010000229">
    <property type="protein sequence ID" value="MFD0884796.1"/>
    <property type="molecule type" value="Genomic_DNA"/>
</dbReference>
<organism evidence="3 4">
    <name type="scientific">Streptosporangium algeriense</name>
    <dbReference type="NCBI Taxonomy" id="1682748"/>
    <lineage>
        <taxon>Bacteria</taxon>
        <taxon>Bacillati</taxon>
        <taxon>Actinomycetota</taxon>
        <taxon>Actinomycetes</taxon>
        <taxon>Streptosporangiales</taxon>
        <taxon>Streptosporangiaceae</taxon>
        <taxon>Streptosporangium</taxon>
    </lineage>
</organism>
<dbReference type="PANTHER" id="PTHR43540">
    <property type="entry name" value="PEROXYUREIDOACRYLATE/UREIDOACRYLATE AMIDOHYDROLASE-RELATED"/>
    <property type="match status" value="1"/>
</dbReference>
<evidence type="ECO:0000313" key="4">
    <source>
        <dbReference type="Proteomes" id="UP001597024"/>
    </source>
</evidence>
<reference evidence="4" key="1">
    <citation type="journal article" date="2019" name="Int. J. Syst. Evol. Microbiol.">
        <title>The Global Catalogue of Microorganisms (GCM) 10K type strain sequencing project: providing services to taxonomists for standard genome sequencing and annotation.</title>
        <authorList>
            <consortium name="The Broad Institute Genomics Platform"/>
            <consortium name="The Broad Institute Genome Sequencing Center for Infectious Disease"/>
            <person name="Wu L."/>
            <person name="Ma J."/>
        </authorList>
    </citation>
    <scope>NUCLEOTIDE SEQUENCE [LARGE SCALE GENOMIC DNA]</scope>
    <source>
        <strain evidence="4">CCUG 62974</strain>
    </source>
</reference>
<proteinExistence type="predicted"/>
<accession>A0ABW3DPT2</accession>
<dbReference type="Pfam" id="PF00857">
    <property type="entry name" value="Isochorismatase"/>
    <property type="match status" value="1"/>
</dbReference>
<dbReference type="InterPro" id="IPR050272">
    <property type="entry name" value="Isochorismatase-like_hydrls"/>
</dbReference>
<dbReference type="SUPFAM" id="SSF52499">
    <property type="entry name" value="Isochorismatase-like hydrolases"/>
    <property type="match status" value="1"/>
</dbReference>
<dbReference type="GO" id="GO:0016787">
    <property type="term" value="F:hydrolase activity"/>
    <property type="evidence" value="ECO:0007669"/>
    <property type="project" value="UniProtKB-KW"/>
</dbReference>
<keyword evidence="1 3" id="KW-0378">Hydrolase</keyword>
<feature type="domain" description="Isochorismatase-like" evidence="2">
    <location>
        <begin position="5"/>
        <end position="188"/>
    </location>
</feature>
<evidence type="ECO:0000313" key="3">
    <source>
        <dbReference type="EMBL" id="MFD0884796.1"/>
    </source>
</evidence>
<evidence type="ECO:0000256" key="1">
    <source>
        <dbReference type="ARBA" id="ARBA00022801"/>
    </source>
</evidence>
<dbReference type="InterPro" id="IPR036380">
    <property type="entry name" value="Isochorismatase-like_sf"/>
</dbReference>
<sequence length="193" mass="21282">MGRPALLLMDLINDVVHPEGKYAHDGYAEQVARRGVLERAAEAADRARRADIPVVYVTVGFSAGYPEWPARSKVFAPCRDEERLLLGGWGTEVHEAVRPREGEVTVAKHRLSPFHGTALDMLLRCQDVDRLLLAGVSTDLVVMSTAREAHDRDYTVEILEDATATCNEELHRAAVTLLGRTALVSSVDESLRP</sequence>
<evidence type="ECO:0000259" key="2">
    <source>
        <dbReference type="Pfam" id="PF00857"/>
    </source>
</evidence>
<name>A0ABW3DPT2_9ACTN</name>
<gene>
    <name evidence="3" type="ORF">ACFQ08_09575</name>
</gene>
<dbReference type="CDD" id="cd00431">
    <property type="entry name" value="cysteine_hydrolases"/>
    <property type="match status" value="1"/>
</dbReference>
<dbReference type="InterPro" id="IPR000868">
    <property type="entry name" value="Isochorismatase-like_dom"/>
</dbReference>
<dbReference type="Proteomes" id="UP001597024">
    <property type="component" value="Unassembled WGS sequence"/>
</dbReference>
<comment type="caution">
    <text evidence="3">The sequence shown here is derived from an EMBL/GenBank/DDBJ whole genome shotgun (WGS) entry which is preliminary data.</text>
</comment>
<dbReference type="Gene3D" id="3.40.50.850">
    <property type="entry name" value="Isochorismatase-like"/>
    <property type="match status" value="1"/>
</dbReference>